<proteinExistence type="predicted"/>
<reference evidence="1 2" key="1">
    <citation type="submission" date="2019-03" db="EMBL/GenBank/DDBJ databases">
        <title>Genomic Encyclopedia of Type Strains, Phase IV (KMG-IV): sequencing the most valuable type-strain genomes for metagenomic binning, comparative biology and taxonomic classification.</title>
        <authorList>
            <person name="Goeker M."/>
        </authorList>
    </citation>
    <scope>NUCLEOTIDE SEQUENCE [LARGE SCALE GENOMIC DNA]</scope>
    <source>
        <strain evidence="1 2">DSM 28697</strain>
    </source>
</reference>
<gene>
    <name evidence="1" type="ORF">EV213_1142</name>
</gene>
<organism evidence="1 2">
    <name type="scientific">Aureibacillus halotolerans</name>
    <dbReference type="NCBI Taxonomy" id="1508390"/>
    <lineage>
        <taxon>Bacteria</taxon>
        <taxon>Bacillati</taxon>
        <taxon>Bacillota</taxon>
        <taxon>Bacilli</taxon>
        <taxon>Bacillales</taxon>
        <taxon>Bacillaceae</taxon>
        <taxon>Aureibacillus</taxon>
    </lineage>
</organism>
<dbReference type="EMBL" id="SNYJ01000014">
    <property type="protein sequence ID" value="TDQ37123.1"/>
    <property type="molecule type" value="Genomic_DNA"/>
</dbReference>
<comment type="caution">
    <text evidence="1">The sequence shown here is derived from an EMBL/GenBank/DDBJ whole genome shotgun (WGS) entry which is preliminary data.</text>
</comment>
<sequence>MWQNVYVPLSVNEYKLACDAHRDNKRIQIEGIVERTGNQWKLMGAEHFRVE</sequence>
<keyword evidence="2" id="KW-1185">Reference proteome</keyword>
<protein>
    <submittedName>
        <fullName evidence="1">Uncharacterized protein</fullName>
    </submittedName>
</protein>
<name>A0A4R6TXN0_9BACI</name>
<dbReference type="AlphaFoldDB" id="A0A4R6TXN0"/>
<evidence type="ECO:0000313" key="1">
    <source>
        <dbReference type="EMBL" id="TDQ37123.1"/>
    </source>
</evidence>
<dbReference type="Proteomes" id="UP000295632">
    <property type="component" value="Unassembled WGS sequence"/>
</dbReference>
<accession>A0A4R6TXN0</accession>
<evidence type="ECO:0000313" key="2">
    <source>
        <dbReference type="Proteomes" id="UP000295632"/>
    </source>
</evidence>